<dbReference type="Proteomes" id="UP000564425">
    <property type="component" value="Unassembled WGS sequence"/>
</dbReference>
<reference evidence="1 2" key="1">
    <citation type="submission" date="2020-07" db="EMBL/GenBank/DDBJ databases">
        <title>Genomic Encyclopedia of Type Strains, Phase IV (KMG-V): Genome sequencing to study the core and pangenomes of soil and plant-associated prokaryotes.</title>
        <authorList>
            <person name="Whitman W."/>
        </authorList>
    </citation>
    <scope>NUCLEOTIDE SEQUENCE [LARGE SCALE GENOMIC DNA]</scope>
    <source>
        <strain evidence="1 2">A1</strain>
    </source>
</reference>
<dbReference type="EMBL" id="JACDUH010000003">
    <property type="protein sequence ID" value="MBA2851781.1"/>
    <property type="molecule type" value="Genomic_DNA"/>
</dbReference>
<dbReference type="RefSeq" id="WP_181501601.1">
    <property type="nucleotide sequence ID" value="NZ_JACDUH010000003.1"/>
</dbReference>
<accession>A0A7J9NWV5</accession>
<evidence type="ECO:0000313" key="2">
    <source>
        <dbReference type="Proteomes" id="UP000564425"/>
    </source>
</evidence>
<evidence type="ECO:0000313" key="1">
    <source>
        <dbReference type="EMBL" id="MBA2851781.1"/>
    </source>
</evidence>
<gene>
    <name evidence="1" type="ORF">HNP86_001940</name>
</gene>
<name>A0A7J9NWV5_METMI</name>
<protein>
    <submittedName>
        <fullName evidence="1">Uncharacterized protein</fullName>
    </submittedName>
</protein>
<sequence>MMLEQYGQNILTKELTTNTINEAPVACSLAAGIITPTASADDFEGIAYPITEAFYVTTNKTGKPDFISVGIADVMVSADVEINDELTIDALNAGQMKPAVATEKIVAICLEKASAGNEARIYIKSNKTVVKA</sequence>
<proteinExistence type="predicted"/>
<organism evidence="1 2">
    <name type="scientific">Methanococcus maripaludis</name>
    <name type="common">Methanococcus deltae</name>
    <dbReference type="NCBI Taxonomy" id="39152"/>
    <lineage>
        <taxon>Archaea</taxon>
        <taxon>Methanobacteriati</taxon>
        <taxon>Methanobacteriota</taxon>
        <taxon>Methanomada group</taxon>
        <taxon>Methanococci</taxon>
        <taxon>Methanococcales</taxon>
        <taxon>Methanococcaceae</taxon>
        <taxon>Methanococcus</taxon>
    </lineage>
</organism>
<dbReference type="AlphaFoldDB" id="A0A7J9NWV5"/>
<comment type="caution">
    <text evidence="1">The sequence shown here is derived from an EMBL/GenBank/DDBJ whole genome shotgun (WGS) entry which is preliminary data.</text>
</comment>